<dbReference type="STRING" id="1393122.SAMN05660895_0715"/>
<feature type="region of interest" description="Disordered" evidence="1">
    <location>
        <begin position="106"/>
        <end position="190"/>
    </location>
</feature>
<dbReference type="RefSeq" id="WP_143103936.1">
    <property type="nucleotide sequence ID" value="NZ_FPCJ01000001.1"/>
</dbReference>
<evidence type="ECO:0000256" key="2">
    <source>
        <dbReference type="SAM" id="Phobius"/>
    </source>
</evidence>
<proteinExistence type="predicted"/>
<gene>
    <name evidence="3" type="ORF">SAMN05660895_0715</name>
</gene>
<evidence type="ECO:0008006" key="5">
    <source>
        <dbReference type="Google" id="ProtNLM"/>
    </source>
</evidence>
<evidence type="ECO:0000256" key="1">
    <source>
        <dbReference type="SAM" id="MobiDB-lite"/>
    </source>
</evidence>
<keyword evidence="2" id="KW-0812">Transmembrane</keyword>
<evidence type="ECO:0000313" key="4">
    <source>
        <dbReference type="Proteomes" id="UP000199537"/>
    </source>
</evidence>
<sequence length="425" mass="47379">MQNFTPDMNDDELDRLFREAAAAFQPKVPPDNWQEIARRLDPALWAGKSVNRKRSWPGRRRLFWIGITAAAAAGWLSWKLWLQPQVGSPANPSVSQSIDTAMGLPAPAPSAVVSRPNIPSSSPASQQPVSNARKTASLPVFQTTGAPGAPGHTRVSSQTQFSDSRRNELQSMATKTEQIPPSLPQPETDSAQAAPSFALDLPLLPTSAPPQIHTPVQQTIHLQPADFRRLPPYRWTFGILTGPSWAKLPEASARYSSFAAGWMLGLQLIPRLHLETGMILSQADYNGTIENYHMPLTPNERENIKAIQAACKITDVPLNLQWDIFSTPRQRIFLGAGVSSYFMRKEDYRYTYKRYVPGYPWHVTLENVNTHYFAVGNLSAGFEQSIDSRFSLQAEPYLKLPLSGIGYGQVKLQSFGIWLSVHYHF</sequence>
<evidence type="ECO:0000313" key="3">
    <source>
        <dbReference type="EMBL" id="SFV30170.1"/>
    </source>
</evidence>
<accession>A0A1I7N673</accession>
<feature type="compositionally biased region" description="Low complexity" evidence="1">
    <location>
        <begin position="109"/>
        <end position="132"/>
    </location>
</feature>
<dbReference type="OrthoDB" id="1523584at2"/>
<protein>
    <recommendedName>
        <fullName evidence="5">Outer membrane protein beta-barrel domain-containing protein</fullName>
    </recommendedName>
</protein>
<dbReference type="EMBL" id="FPCJ01000001">
    <property type="protein sequence ID" value="SFV30170.1"/>
    <property type="molecule type" value="Genomic_DNA"/>
</dbReference>
<dbReference type="Proteomes" id="UP000199537">
    <property type="component" value="Unassembled WGS sequence"/>
</dbReference>
<feature type="transmembrane region" description="Helical" evidence="2">
    <location>
        <begin position="62"/>
        <end position="81"/>
    </location>
</feature>
<feature type="compositionally biased region" description="Polar residues" evidence="1">
    <location>
        <begin position="169"/>
        <end position="190"/>
    </location>
</feature>
<dbReference type="AlphaFoldDB" id="A0A1I7N673"/>
<keyword evidence="2" id="KW-0472">Membrane</keyword>
<keyword evidence="4" id="KW-1185">Reference proteome</keyword>
<keyword evidence="2" id="KW-1133">Transmembrane helix</keyword>
<organism evidence="3 4">
    <name type="scientific">Thermoflavifilum thermophilum</name>
    <dbReference type="NCBI Taxonomy" id="1393122"/>
    <lineage>
        <taxon>Bacteria</taxon>
        <taxon>Pseudomonadati</taxon>
        <taxon>Bacteroidota</taxon>
        <taxon>Chitinophagia</taxon>
        <taxon>Chitinophagales</taxon>
        <taxon>Chitinophagaceae</taxon>
        <taxon>Thermoflavifilum</taxon>
    </lineage>
</organism>
<reference evidence="4" key="1">
    <citation type="submission" date="2016-10" db="EMBL/GenBank/DDBJ databases">
        <authorList>
            <person name="Varghese N."/>
            <person name="Submissions S."/>
        </authorList>
    </citation>
    <scope>NUCLEOTIDE SEQUENCE [LARGE SCALE GENOMIC DNA]</scope>
    <source>
        <strain evidence="4">DSM 14807</strain>
    </source>
</reference>
<name>A0A1I7N673_9BACT</name>